<organism evidence="3 4">
    <name type="scientific">Jiella pelagia</name>
    <dbReference type="NCBI Taxonomy" id="2986949"/>
    <lineage>
        <taxon>Bacteria</taxon>
        <taxon>Pseudomonadati</taxon>
        <taxon>Pseudomonadota</taxon>
        <taxon>Alphaproteobacteria</taxon>
        <taxon>Hyphomicrobiales</taxon>
        <taxon>Aurantimonadaceae</taxon>
        <taxon>Jiella</taxon>
    </lineage>
</organism>
<evidence type="ECO:0000313" key="4">
    <source>
        <dbReference type="Proteomes" id="UP001164020"/>
    </source>
</evidence>
<reference evidence="3" key="1">
    <citation type="submission" date="2022-12" db="EMBL/GenBank/DDBJ databases">
        <title>Jiella pelagia sp. nov., isolated from phosphonate enriched culture of Northwest Pacific surface seawater.</title>
        <authorList>
            <person name="Shin D.Y."/>
            <person name="Hwang C.Y."/>
        </authorList>
    </citation>
    <scope>NUCLEOTIDE SEQUENCE</scope>
    <source>
        <strain evidence="3">HL-NP1</strain>
    </source>
</reference>
<evidence type="ECO:0000256" key="1">
    <source>
        <dbReference type="SAM" id="MobiDB-lite"/>
    </source>
</evidence>
<feature type="compositionally biased region" description="Basic and acidic residues" evidence="1">
    <location>
        <begin position="49"/>
        <end position="85"/>
    </location>
</feature>
<feature type="compositionally biased region" description="Basic and acidic residues" evidence="1">
    <location>
        <begin position="93"/>
        <end position="131"/>
    </location>
</feature>
<keyword evidence="4" id="KW-1185">Reference proteome</keyword>
<accession>A0ABY7C9B4</accession>
<dbReference type="Pfam" id="PF07683">
    <property type="entry name" value="CobW_C"/>
    <property type="match status" value="1"/>
</dbReference>
<feature type="compositionally biased region" description="Basic and acidic residues" evidence="1">
    <location>
        <begin position="1"/>
        <end position="24"/>
    </location>
</feature>
<evidence type="ECO:0000313" key="3">
    <source>
        <dbReference type="EMBL" id="WAP71383.1"/>
    </source>
</evidence>
<gene>
    <name evidence="3" type="ORF">OH818_05065</name>
</gene>
<feature type="domain" description="CobW C-terminal" evidence="2">
    <location>
        <begin position="136"/>
        <end position="221"/>
    </location>
</feature>
<evidence type="ECO:0000259" key="2">
    <source>
        <dbReference type="Pfam" id="PF07683"/>
    </source>
</evidence>
<sequence>MMHDELAQERAHQAQVAKARELRGKAGGHAASRPADSGRTTVQHAAGGHRHDHDAKPHDGARHDHGPRSDHGNDAHREGGHDAHAQHGHHDHGHSAHGHDDHAHHDHDHAHPDHHGHGHHDDHGHHHHDEPGLGLSSWSRRLSGRVEADALRAVLTEVVAGEAGGIDRMKGIVETKSGWLRFDVAGGRASMAAHVPKPGETARALAIGAGPNAAWLDRTFSGLTGDAALLTKAATPTAEPALSVHAPAVNILPAE</sequence>
<dbReference type="RefSeq" id="WP_268883926.1">
    <property type="nucleotide sequence ID" value="NZ_CP114029.1"/>
</dbReference>
<protein>
    <submittedName>
        <fullName evidence="3">GTP-binding protein</fullName>
    </submittedName>
</protein>
<dbReference type="InterPro" id="IPR011629">
    <property type="entry name" value="CobW-like_C"/>
</dbReference>
<dbReference type="EMBL" id="CP114029">
    <property type="protein sequence ID" value="WAP71383.1"/>
    <property type="molecule type" value="Genomic_DNA"/>
</dbReference>
<dbReference type="Proteomes" id="UP001164020">
    <property type="component" value="Chromosome"/>
</dbReference>
<feature type="region of interest" description="Disordered" evidence="1">
    <location>
        <begin position="1"/>
        <end position="135"/>
    </location>
</feature>
<name>A0ABY7C9B4_9HYPH</name>
<proteinExistence type="predicted"/>